<dbReference type="PANTHER" id="PTHR11803:SF58">
    <property type="entry name" value="PROTEIN HMF1-RELATED"/>
    <property type="match status" value="1"/>
</dbReference>
<dbReference type="GO" id="GO:0019239">
    <property type="term" value="F:deaminase activity"/>
    <property type="evidence" value="ECO:0007669"/>
    <property type="project" value="TreeGrafter"/>
</dbReference>
<evidence type="ECO:0000256" key="1">
    <source>
        <dbReference type="ARBA" id="ARBA00010552"/>
    </source>
</evidence>
<dbReference type="InterPro" id="IPR035959">
    <property type="entry name" value="RutC-like_sf"/>
</dbReference>
<dbReference type="KEGG" id="kim:G3T16_06330"/>
<dbReference type="InterPro" id="IPR006175">
    <property type="entry name" value="YjgF/YER057c/UK114"/>
</dbReference>
<dbReference type="CDD" id="cd00448">
    <property type="entry name" value="YjgF_YER057c_UK114_family"/>
    <property type="match status" value="1"/>
</dbReference>
<protein>
    <submittedName>
        <fullName evidence="2">Pyrimidine utilization protein C</fullName>
    </submittedName>
</protein>
<comment type="similarity">
    <text evidence="1">Belongs to the RutC family.</text>
</comment>
<dbReference type="Gene3D" id="3.30.1330.40">
    <property type="entry name" value="RutC-like"/>
    <property type="match status" value="1"/>
</dbReference>
<keyword evidence="3" id="KW-1185">Reference proteome</keyword>
<dbReference type="EMBL" id="CP048711">
    <property type="protein sequence ID" value="QIB65073.1"/>
    <property type="molecule type" value="Genomic_DNA"/>
</dbReference>
<gene>
    <name evidence="2" type="ORF">G3T16_06330</name>
</gene>
<dbReference type="PANTHER" id="PTHR11803">
    <property type="entry name" value="2-IMINOBUTANOATE/2-IMINOPROPANOATE DEAMINASE RIDA"/>
    <property type="match status" value="1"/>
</dbReference>
<dbReference type="GO" id="GO:0005829">
    <property type="term" value="C:cytosol"/>
    <property type="evidence" value="ECO:0007669"/>
    <property type="project" value="TreeGrafter"/>
</dbReference>
<organism evidence="2 3">
    <name type="scientific">Kineobactrum salinum</name>
    <dbReference type="NCBI Taxonomy" id="2708301"/>
    <lineage>
        <taxon>Bacteria</taxon>
        <taxon>Pseudomonadati</taxon>
        <taxon>Pseudomonadota</taxon>
        <taxon>Gammaproteobacteria</taxon>
        <taxon>Cellvibrionales</taxon>
        <taxon>Halieaceae</taxon>
        <taxon>Kineobactrum</taxon>
    </lineage>
</organism>
<dbReference type="Proteomes" id="UP000477680">
    <property type="component" value="Chromosome"/>
</dbReference>
<proteinExistence type="inferred from homology"/>
<dbReference type="AlphaFoldDB" id="A0A6C0TZW4"/>
<evidence type="ECO:0000313" key="2">
    <source>
        <dbReference type="EMBL" id="QIB65073.1"/>
    </source>
</evidence>
<dbReference type="RefSeq" id="WP_163494319.1">
    <property type="nucleotide sequence ID" value="NZ_CP048711.1"/>
</dbReference>
<accession>A0A6C0TZW4</accession>
<evidence type="ECO:0000313" key="3">
    <source>
        <dbReference type="Proteomes" id="UP000477680"/>
    </source>
</evidence>
<dbReference type="Pfam" id="PF01042">
    <property type="entry name" value="Ribonuc_L-PSP"/>
    <property type="match status" value="1"/>
</dbReference>
<name>A0A6C0TZW4_9GAMM</name>
<sequence length="129" mass="14155">MSRTPIVPASLPKPPVPYSPGILADNVLYVAGILPLAEDMKTTVGIGDIRVQTREVIETIKKIVEEAGGTLKDITFNSIFIRNLEDYAGMNEVYGEYFNDAPPARYCIRADLVPPDCLIEIASIAHIPR</sequence>
<reference evidence="2 3" key="1">
    <citation type="submission" date="2020-02" db="EMBL/GenBank/DDBJ databases">
        <title>Genome sequencing for Kineobactrum sp. M2.</title>
        <authorList>
            <person name="Park S.-J."/>
        </authorList>
    </citation>
    <scope>NUCLEOTIDE SEQUENCE [LARGE SCALE GENOMIC DNA]</scope>
    <source>
        <strain evidence="2 3">M2</strain>
    </source>
</reference>
<dbReference type="SUPFAM" id="SSF55298">
    <property type="entry name" value="YjgF-like"/>
    <property type="match status" value="1"/>
</dbReference>